<dbReference type="EMBL" id="AGCU01150233">
    <property type="status" value="NOT_ANNOTATED_CDS"/>
    <property type="molecule type" value="Genomic_DNA"/>
</dbReference>
<keyword evidence="2 3" id="KW-0443">Lipid metabolism</keyword>
<dbReference type="EMBL" id="AGCU01150231">
    <property type="status" value="NOT_ANNOTATED_CDS"/>
    <property type="molecule type" value="Genomic_DNA"/>
</dbReference>
<dbReference type="GO" id="GO:0005544">
    <property type="term" value="F:calcium-dependent phospholipid binding"/>
    <property type="evidence" value="ECO:0007669"/>
    <property type="project" value="TreeGrafter"/>
</dbReference>
<dbReference type="PROSITE" id="PS51210">
    <property type="entry name" value="PLA2C"/>
    <property type="match status" value="1"/>
</dbReference>
<dbReference type="PANTHER" id="PTHR10728:SF39">
    <property type="entry name" value="CYTOSOLIC PHOSPHOLIPASE A2 GAMMA"/>
    <property type="match status" value="1"/>
</dbReference>
<dbReference type="InterPro" id="IPR016035">
    <property type="entry name" value="Acyl_Trfase/lysoPLipase"/>
</dbReference>
<reference evidence="5" key="3">
    <citation type="submission" date="2025-08" db="UniProtKB">
        <authorList>
            <consortium name="Ensembl"/>
        </authorList>
    </citation>
    <scope>IDENTIFICATION</scope>
</reference>
<dbReference type="InterPro" id="IPR002642">
    <property type="entry name" value="LysoPLipase_cat_dom"/>
</dbReference>
<sequence length="560" mass="63262">MFLLSEPATELSEGEKNATRNRKGKVLKCLQDLGISCDEAHTPNITVLGSGGGLRAMIALLGTLVEMQKQGLLDAVMYLCGVSGSTWCMSALYKDQNWTKNVEKLEENLCDSLYSDAWRRQEAYSLVNQAADDEHFSLTDIWASFVVYKTLQQKDQTKLSEHKESSTSGTNPYPIYAAVEANLHKSREHGLETWFEFTPHESGFPGLGAFVSTKYLGSKFEDGNLQKEVEEKNICYLQGLWGSALGSREENRKFVSGWVKSSNQQLRSIHAGAPLAYPAWPAVLVSLRLITTGLKYFPSMTSPKFQGSRLCSLSFQGSICTCHRCLALLDLLERQAQASNENMEEPFQHCLESRESWDENTLEENMEDWPQMFVSHPCKLIWKIGRCISSWTWGKTNNFLYNCRDAIAQTTDLVKEKVLNLIDAGLAINSAYPLVLRPARGVKLILSFDFSAGDPFETLKKTAKYCETNQIPFPKINPEEIKSQNNPSDCYIFKGKDVPTVMHFPLFNNKNCSGEIHDFRTRFSTFTLSYGKEDVKELLTRAKMNVTNNKGRILEEIRQL</sequence>
<dbReference type="GeneTree" id="ENSGT01030000234606"/>
<protein>
    <recommendedName>
        <fullName evidence="4">PLA2c domain-containing protein</fullName>
    </recommendedName>
</protein>
<proteinExistence type="predicted"/>
<evidence type="ECO:0000313" key="6">
    <source>
        <dbReference type="Proteomes" id="UP000007267"/>
    </source>
</evidence>
<dbReference type="GO" id="GO:0005635">
    <property type="term" value="C:nuclear envelope"/>
    <property type="evidence" value="ECO:0007669"/>
    <property type="project" value="TreeGrafter"/>
</dbReference>
<dbReference type="GO" id="GO:0046475">
    <property type="term" value="P:glycerophospholipid catabolic process"/>
    <property type="evidence" value="ECO:0007669"/>
    <property type="project" value="TreeGrafter"/>
</dbReference>
<keyword evidence="3" id="KW-0442">Lipid degradation</keyword>
<dbReference type="Gene3D" id="3.40.1090.10">
    <property type="entry name" value="Cytosolic phospholipase A2 catalytic domain"/>
    <property type="match status" value="2"/>
</dbReference>
<dbReference type="eggNOG" id="KOG1325">
    <property type="taxonomic scope" value="Eukaryota"/>
</dbReference>
<evidence type="ECO:0000256" key="3">
    <source>
        <dbReference type="PROSITE-ProRule" id="PRU00555"/>
    </source>
</evidence>
<evidence type="ECO:0000313" key="5">
    <source>
        <dbReference type="Ensembl" id="ENSPSIP00000005925.1"/>
    </source>
</evidence>
<dbReference type="SUPFAM" id="SSF52151">
    <property type="entry name" value="FabD/lysophospholipase-like"/>
    <property type="match status" value="1"/>
</dbReference>
<dbReference type="HOGENOM" id="CLU_011663_2_0_1"/>
<dbReference type="AlphaFoldDB" id="K7FD15"/>
<reference evidence="5" key="4">
    <citation type="submission" date="2025-09" db="UniProtKB">
        <authorList>
            <consortium name="Ensembl"/>
        </authorList>
    </citation>
    <scope>IDENTIFICATION</scope>
</reference>
<dbReference type="GO" id="GO:0047498">
    <property type="term" value="F:calcium-dependent phospholipase A2 activity"/>
    <property type="evidence" value="ECO:0007669"/>
    <property type="project" value="TreeGrafter"/>
</dbReference>
<dbReference type="PANTHER" id="PTHR10728">
    <property type="entry name" value="CYTOSOLIC PHOSPHOLIPASE A2"/>
    <property type="match status" value="1"/>
</dbReference>
<dbReference type="OMA" id="LYYPKRY"/>
<dbReference type="Pfam" id="PF01735">
    <property type="entry name" value="PLA2_B"/>
    <property type="match status" value="1"/>
</dbReference>
<keyword evidence="1 3" id="KW-0378">Hydrolase</keyword>
<dbReference type="GO" id="GO:0005654">
    <property type="term" value="C:nucleoplasm"/>
    <property type="evidence" value="ECO:0007669"/>
    <property type="project" value="TreeGrafter"/>
</dbReference>
<dbReference type="EMBL" id="AGCU01150232">
    <property type="status" value="NOT_ANNOTATED_CDS"/>
    <property type="molecule type" value="Genomic_DNA"/>
</dbReference>
<evidence type="ECO:0000256" key="1">
    <source>
        <dbReference type="ARBA" id="ARBA00022801"/>
    </source>
</evidence>
<reference evidence="6" key="1">
    <citation type="submission" date="2011-10" db="EMBL/GenBank/DDBJ databases">
        <authorList>
            <consortium name="Soft-shell Turtle Genome Consortium"/>
        </authorList>
    </citation>
    <scope>NUCLEOTIDE SEQUENCE [LARGE SCALE GENOMIC DNA]</scope>
    <source>
        <strain evidence="6">Daiwa-1</strain>
    </source>
</reference>
<feature type="domain" description="PLA2c" evidence="4">
    <location>
        <begin position="1"/>
        <end position="560"/>
    </location>
</feature>
<name>K7FD15_PELSI</name>
<accession>K7FD15</accession>
<dbReference type="GO" id="GO:0005829">
    <property type="term" value="C:cytosol"/>
    <property type="evidence" value="ECO:0007669"/>
    <property type="project" value="TreeGrafter"/>
</dbReference>
<reference evidence="6" key="2">
    <citation type="journal article" date="2013" name="Nat. Genet.">
        <title>The draft genomes of soft-shell turtle and green sea turtle yield insights into the development and evolution of the turtle-specific body plan.</title>
        <authorList>
            <person name="Wang Z."/>
            <person name="Pascual-Anaya J."/>
            <person name="Zadissa A."/>
            <person name="Li W."/>
            <person name="Niimura Y."/>
            <person name="Huang Z."/>
            <person name="Li C."/>
            <person name="White S."/>
            <person name="Xiong Z."/>
            <person name="Fang D."/>
            <person name="Wang B."/>
            <person name="Ming Y."/>
            <person name="Chen Y."/>
            <person name="Zheng Y."/>
            <person name="Kuraku S."/>
            <person name="Pignatelli M."/>
            <person name="Herrero J."/>
            <person name="Beal K."/>
            <person name="Nozawa M."/>
            <person name="Li Q."/>
            <person name="Wang J."/>
            <person name="Zhang H."/>
            <person name="Yu L."/>
            <person name="Shigenobu S."/>
            <person name="Wang J."/>
            <person name="Liu J."/>
            <person name="Flicek P."/>
            <person name="Searle S."/>
            <person name="Wang J."/>
            <person name="Kuratani S."/>
            <person name="Yin Y."/>
            <person name="Aken B."/>
            <person name="Zhang G."/>
            <person name="Irie N."/>
        </authorList>
    </citation>
    <scope>NUCLEOTIDE SEQUENCE [LARGE SCALE GENOMIC DNA]</scope>
    <source>
        <strain evidence="6">Daiwa-1</strain>
    </source>
</reference>
<organism evidence="5 6">
    <name type="scientific">Pelodiscus sinensis</name>
    <name type="common">Chinese softshell turtle</name>
    <name type="synonym">Trionyx sinensis</name>
    <dbReference type="NCBI Taxonomy" id="13735"/>
    <lineage>
        <taxon>Eukaryota</taxon>
        <taxon>Metazoa</taxon>
        <taxon>Chordata</taxon>
        <taxon>Craniata</taxon>
        <taxon>Vertebrata</taxon>
        <taxon>Euteleostomi</taxon>
        <taxon>Archelosauria</taxon>
        <taxon>Testudinata</taxon>
        <taxon>Testudines</taxon>
        <taxon>Cryptodira</taxon>
        <taxon>Trionychia</taxon>
        <taxon>Trionychidae</taxon>
        <taxon>Pelodiscus</taxon>
    </lineage>
</organism>
<dbReference type="Ensembl" id="ENSPSIT00000005960.1">
    <property type="protein sequence ID" value="ENSPSIP00000005925.1"/>
    <property type="gene ID" value="ENSPSIG00000005461.1"/>
</dbReference>
<evidence type="ECO:0000259" key="4">
    <source>
        <dbReference type="PROSITE" id="PS51210"/>
    </source>
</evidence>
<keyword evidence="6" id="KW-1185">Reference proteome</keyword>
<evidence type="ECO:0000256" key="2">
    <source>
        <dbReference type="ARBA" id="ARBA00023098"/>
    </source>
</evidence>
<dbReference type="GO" id="GO:0005509">
    <property type="term" value="F:calcium ion binding"/>
    <property type="evidence" value="ECO:0007669"/>
    <property type="project" value="TreeGrafter"/>
</dbReference>
<dbReference type="SMART" id="SM00022">
    <property type="entry name" value="PLAc"/>
    <property type="match status" value="1"/>
</dbReference>
<dbReference type="Proteomes" id="UP000007267">
    <property type="component" value="Unassembled WGS sequence"/>
</dbReference>